<name>A0A6A9QDT3_ACIIN</name>
<comment type="catalytic activity">
    <reaction evidence="11">
        <text>L-aspartate + O2 = iminosuccinate + H2O2</text>
        <dbReference type="Rhea" id="RHEA:25876"/>
        <dbReference type="ChEBI" id="CHEBI:15379"/>
        <dbReference type="ChEBI" id="CHEBI:16240"/>
        <dbReference type="ChEBI" id="CHEBI:29991"/>
        <dbReference type="ChEBI" id="CHEBI:77875"/>
        <dbReference type="EC" id="1.4.3.16"/>
    </reaction>
</comment>
<sequence>MIYIFGNGIAGLSAAVSLTKSGYKVTVITKKITGGSTYIAKGGIAAAVGSDDSPEIHAKDTLRVGDGLSDEKAVNYVTSEAPKAVKTLEEWGFEFATDLRLEGGHSRRRVLHKTDETGRDIYDFLMKKAKELNIPVVEDELLAIKTENNEVKGFITRNRGEVEADKIVLATGGYAYLWKYTSNQSTNTGDGIAIAFRSGALVADMEFVQFHPTVTNLDGETFLLTETLRGEGAILLNDKGERFAFKYHEKGELAPRDVLSRAIYTEYLKGRKVFMDLTKIEDFENKFPVLTAYLKRHGKDKSFKIPVFPGAHFVDGGIRVNLRGESNIKGLYAIGEVSDTGLHGANRLASNSLAEGLVYGVNLSLYIDKWEGLYVDDGEIENVKLHAGNNLSLDEIREINWENVGIVRNAEKLNKAISIYSSIDMLSANEKSNSALVSYLTALAAYKRTESRGNHYREDYPYKDDKWKKRIYFQISK</sequence>
<dbReference type="NCBIfam" id="TIGR00551">
    <property type="entry name" value="nadB"/>
    <property type="match status" value="1"/>
</dbReference>
<evidence type="ECO:0000256" key="5">
    <source>
        <dbReference type="ARBA" id="ARBA00022630"/>
    </source>
</evidence>
<dbReference type="OrthoDB" id="23539at2157"/>
<dbReference type="PIRSF" id="PIRSF000171">
    <property type="entry name" value="SDHA_APRA_LASPO"/>
    <property type="match status" value="1"/>
</dbReference>
<dbReference type="InterPro" id="IPR037099">
    <property type="entry name" value="Fum_R/Succ_DH_flav-like_C_sf"/>
</dbReference>
<gene>
    <name evidence="14" type="primary">nadB</name>
    <name evidence="14" type="ORF">D1867_09205</name>
</gene>
<keyword evidence="7 11" id="KW-0274">FAD</keyword>
<dbReference type="InterPro" id="IPR036188">
    <property type="entry name" value="FAD/NAD-bd_sf"/>
</dbReference>
<dbReference type="GO" id="GO:0005737">
    <property type="term" value="C:cytoplasm"/>
    <property type="evidence" value="ECO:0007669"/>
    <property type="project" value="UniProtKB-SubCell"/>
</dbReference>
<evidence type="ECO:0000256" key="6">
    <source>
        <dbReference type="ARBA" id="ARBA00022642"/>
    </source>
</evidence>
<feature type="domain" description="Fumarate reductase/succinate dehydrogenase flavoprotein-like C-terminal" evidence="13">
    <location>
        <begin position="425"/>
        <end position="470"/>
    </location>
</feature>
<evidence type="ECO:0000256" key="1">
    <source>
        <dbReference type="ARBA" id="ARBA00001974"/>
    </source>
</evidence>
<comment type="function">
    <text evidence="11">Catalyzes the oxidation of L-aspartate to iminoaspartate.</text>
</comment>
<dbReference type="SUPFAM" id="SSF56425">
    <property type="entry name" value="Succinate dehydrogenase/fumarate reductase flavoprotein, catalytic domain"/>
    <property type="match status" value="1"/>
</dbReference>
<evidence type="ECO:0000256" key="10">
    <source>
        <dbReference type="PIRSR" id="PIRSR000171-1"/>
    </source>
</evidence>
<feature type="active site" description="Proton acceptor" evidence="10">
    <location>
        <position position="256"/>
    </location>
</feature>
<keyword evidence="6 11" id="KW-0662">Pyridine nucleotide biosynthesis</keyword>
<dbReference type="Gene3D" id="1.20.58.100">
    <property type="entry name" value="Fumarate reductase/succinate dehydrogenase flavoprotein-like, C-terminal domain"/>
    <property type="match status" value="1"/>
</dbReference>
<feature type="domain" description="FAD-dependent oxidoreductase 2 FAD-binding" evidence="12">
    <location>
        <begin position="4"/>
        <end position="353"/>
    </location>
</feature>
<comment type="pathway">
    <text evidence="2 11">Cofactor biosynthesis; NAD(+) biosynthesis; iminoaspartate from L-aspartate (oxidase route): step 1/1.</text>
</comment>
<dbReference type="PRINTS" id="PR00368">
    <property type="entry name" value="FADPNR"/>
</dbReference>
<evidence type="ECO:0000256" key="3">
    <source>
        <dbReference type="ARBA" id="ARBA00008562"/>
    </source>
</evidence>
<organism evidence="14 15">
    <name type="scientific">Acidianus infernus</name>
    <dbReference type="NCBI Taxonomy" id="12915"/>
    <lineage>
        <taxon>Archaea</taxon>
        <taxon>Thermoproteota</taxon>
        <taxon>Thermoprotei</taxon>
        <taxon>Sulfolobales</taxon>
        <taxon>Sulfolobaceae</taxon>
        <taxon>Acidianus</taxon>
    </lineage>
</organism>
<evidence type="ECO:0000313" key="14">
    <source>
        <dbReference type="EMBL" id="MUM65412.1"/>
    </source>
</evidence>
<dbReference type="PANTHER" id="PTHR42716">
    <property type="entry name" value="L-ASPARTATE OXIDASE"/>
    <property type="match status" value="1"/>
</dbReference>
<dbReference type="PANTHER" id="PTHR42716:SF2">
    <property type="entry name" value="L-ASPARTATE OXIDASE, CHLOROPLASTIC"/>
    <property type="match status" value="1"/>
</dbReference>
<comment type="subcellular location">
    <subcellularLocation>
        <location evidence="11">Cytoplasm</location>
    </subcellularLocation>
</comment>
<evidence type="ECO:0000256" key="4">
    <source>
        <dbReference type="ARBA" id="ARBA00012173"/>
    </source>
</evidence>
<evidence type="ECO:0000256" key="8">
    <source>
        <dbReference type="ARBA" id="ARBA00023002"/>
    </source>
</evidence>
<dbReference type="AlphaFoldDB" id="A0A6A9QDT3"/>
<keyword evidence="15" id="KW-1185">Reference proteome</keyword>
<dbReference type="Pfam" id="PF00890">
    <property type="entry name" value="FAD_binding_2"/>
    <property type="match status" value="1"/>
</dbReference>
<dbReference type="Gene3D" id="3.50.50.60">
    <property type="entry name" value="FAD/NAD(P)-binding domain"/>
    <property type="match status" value="1"/>
</dbReference>
<evidence type="ECO:0000256" key="2">
    <source>
        <dbReference type="ARBA" id="ARBA00004950"/>
    </source>
</evidence>
<dbReference type="SUPFAM" id="SSF51905">
    <property type="entry name" value="FAD/NAD(P)-binding domain"/>
    <property type="match status" value="1"/>
</dbReference>
<dbReference type="RefSeq" id="WP_155863869.1">
    <property type="nucleotide sequence ID" value="NZ_WFIY01000004.1"/>
</dbReference>
<evidence type="ECO:0000256" key="11">
    <source>
        <dbReference type="RuleBase" id="RU362049"/>
    </source>
</evidence>
<dbReference type="Gene3D" id="3.90.700.10">
    <property type="entry name" value="Succinate dehydrogenase/fumarate reductase flavoprotein, catalytic domain"/>
    <property type="match status" value="1"/>
</dbReference>
<comment type="cofactor">
    <cofactor evidence="1 11">
        <name>FAD</name>
        <dbReference type="ChEBI" id="CHEBI:57692"/>
    </cofactor>
</comment>
<evidence type="ECO:0000256" key="9">
    <source>
        <dbReference type="NCBIfam" id="TIGR00551"/>
    </source>
</evidence>
<dbReference type="Proteomes" id="UP000440125">
    <property type="component" value="Unassembled WGS sequence"/>
</dbReference>
<dbReference type="InterPro" id="IPR003953">
    <property type="entry name" value="FAD-dep_OxRdtase_2_FAD-bd"/>
</dbReference>
<evidence type="ECO:0000313" key="15">
    <source>
        <dbReference type="Proteomes" id="UP000440125"/>
    </source>
</evidence>
<evidence type="ECO:0000259" key="13">
    <source>
        <dbReference type="Pfam" id="PF02910"/>
    </source>
</evidence>
<keyword evidence="5 11" id="KW-0285">Flavoprotein</keyword>
<proteinExistence type="inferred from homology"/>
<reference evidence="14 15" key="1">
    <citation type="submission" date="2019-10" db="EMBL/GenBank/DDBJ databases">
        <title>Genome Sequences from Six Type Strain Members of the Archaeal Family Sulfolobaceae: Acidianus ambivalens, Acidianus infernus, Metallosphaera prunae, Stygiolobus azoricus, Sulfolobus metallicus, and Sulfurisphaera ohwakuensis.</title>
        <authorList>
            <person name="Counts J.A."/>
            <person name="Kelly R.M."/>
        </authorList>
    </citation>
    <scope>NUCLEOTIDE SEQUENCE [LARGE SCALE GENOMIC DNA]</scope>
    <source>
        <strain evidence="14 15">DSM 3191</strain>
    </source>
</reference>
<protein>
    <recommendedName>
        <fullName evidence="4 9">L-aspartate oxidase</fullName>
        <ecNumber evidence="4 9">1.4.3.16</ecNumber>
    </recommendedName>
</protein>
<comment type="similarity">
    <text evidence="3 11">Belongs to the FAD-dependent oxidoreductase 2 family. NadB subfamily.</text>
</comment>
<dbReference type="InterPro" id="IPR015939">
    <property type="entry name" value="Fum_Rdtase/Succ_DH_flav-like_C"/>
</dbReference>
<dbReference type="InterPro" id="IPR027477">
    <property type="entry name" value="Succ_DH/fumarate_Rdtase_cat_sf"/>
</dbReference>
<evidence type="ECO:0000259" key="12">
    <source>
        <dbReference type="Pfam" id="PF00890"/>
    </source>
</evidence>
<dbReference type="SUPFAM" id="SSF46977">
    <property type="entry name" value="Succinate dehydrogenase/fumarate reductase flavoprotein C-terminal domain"/>
    <property type="match status" value="1"/>
</dbReference>
<dbReference type="InterPro" id="IPR005288">
    <property type="entry name" value="NadB"/>
</dbReference>
<dbReference type="EMBL" id="WFIY01000004">
    <property type="protein sequence ID" value="MUM65412.1"/>
    <property type="molecule type" value="Genomic_DNA"/>
</dbReference>
<dbReference type="Pfam" id="PF02910">
    <property type="entry name" value="Succ_DH_flav_C"/>
    <property type="match status" value="1"/>
</dbReference>
<dbReference type="UniPathway" id="UPA00253">
    <property type="reaction ID" value="UER00326"/>
</dbReference>
<evidence type="ECO:0000256" key="7">
    <source>
        <dbReference type="ARBA" id="ARBA00022827"/>
    </source>
</evidence>
<keyword evidence="8 11" id="KW-0560">Oxidoreductase</keyword>
<accession>A0A6A9QDT3</accession>
<comment type="caution">
    <text evidence="14">The sequence shown here is derived from an EMBL/GenBank/DDBJ whole genome shotgun (WGS) entry which is preliminary data.</text>
</comment>
<dbReference type="GO" id="GO:0008734">
    <property type="term" value="F:L-aspartate oxidase activity"/>
    <property type="evidence" value="ECO:0007669"/>
    <property type="project" value="UniProtKB-UniRule"/>
</dbReference>
<dbReference type="EC" id="1.4.3.16" evidence="4 9"/>
<dbReference type="GO" id="GO:0009435">
    <property type="term" value="P:NAD+ biosynthetic process"/>
    <property type="evidence" value="ECO:0007669"/>
    <property type="project" value="UniProtKB-UniPathway"/>
</dbReference>